<protein>
    <submittedName>
        <fullName evidence="1">Predicted periplasmic solute-binding protein</fullName>
    </submittedName>
</protein>
<dbReference type="Proteomes" id="UP000248291">
    <property type="component" value="Unassembled WGS sequence"/>
</dbReference>
<dbReference type="AlphaFoldDB" id="A0AAN4TKK8"/>
<name>A0AAN4TKK8_PSESF</name>
<comment type="caution">
    <text evidence="1">The sequence shown here is derived from an EMBL/GenBank/DDBJ whole genome shotgun (WGS) entry which is preliminary data.</text>
</comment>
<dbReference type="EMBL" id="BGKA01000094">
    <property type="protein sequence ID" value="GBH16953.1"/>
    <property type="molecule type" value="Genomic_DNA"/>
</dbReference>
<accession>A0AAN4TKK8</accession>
<evidence type="ECO:0000313" key="1">
    <source>
        <dbReference type="EMBL" id="GBH16953.1"/>
    </source>
</evidence>
<organism evidence="1 2">
    <name type="scientific">Pseudomonas syringae pv. actinidiae</name>
    <dbReference type="NCBI Taxonomy" id="103796"/>
    <lineage>
        <taxon>Bacteria</taxon>
        <taxon>Pseudomonadati</taxon>
        <taxon>Pseudomonadota</taxon>
        <taxon>Gammaproteobacteria</taxon>
        <taxon>Pseudomonadales</taxon>
        <taxon>Pseudomonadaceae</taxon>
        <taxon>Pseudomonas</taxon>
        <taxon>Pseudomonas syringae</taxon>
    </lineage>
</organism>
<sequence>MIAYLEFKARLVIDDQSAFSVDFSNINAFGRLLGDVDKTGLELLDQLCAKIAEHEQSMGIQVTYSQSTNPQT</sequence>
<reference evidence="1 2" key="1">
    <citation type="submission" date="2018-04" db="EMBL/GenBank/DDBJ databases">
        <title>Draft genome sequence of Pseudomonas syringae pv. actinidiae biovar 3 strains isolated from kiwifruit in Kagawa prefecture.</title>
        <authorList>
            <person name="Tabuchi M."/>
            <person name="Saito M."/>
            <person name="Fujiwara S."/>
            <person name="Sasa N."/>
            <person name="Akimitsu K."/>
            <person name="Gomi K."/>
            <person name="Konishi-Sugita S."/>
            <person name="Hamano K."/>
            <person name="Kataoka I."/>
        </authorList>
    </citation>
    <scope>NUCLEOTIDE SEQUENCE [LARGE SCALE GENOMIC DNA]</scope>
    <source>
        <strain evidence="1 2">MAFF212211</strain>
    </source>
</reference>
<proteinExistence type="predicted"/>
<gene>
    <name evidence="1" type="ORF">KPSA3_02911</name>
</gene>
<evidence type="ECO:0000313" key="2">
    <source>
        <dbReference type="Proteomes" id="UP000248291"/>
    </source>
</evidence>